<feature type="region of interest" description="Disordered" evidence="1">
    <location>
        <begin position="1"/>
        <end position="20"/>
    </location>
</feature>
<sequence length="86" mass="9318">MEEDIIWAGNPRPAADATPALHEDGDQIVFRGRLNLTGDGAAFLHLGSGSQILFDLADPPPPDEAHGTWVEVRVGRESVSLWPYVV</sequence>
<proteinExistence type="predicted"/>
<dbReference type="Proteomes" id="UP001164959">
    <property type="component" value="Chromosome"/>
</dbReference>
<evidence type="ECO:0000256" key="1">
    <source>
        <dbReference type="SAM" id="MobiDB-lite"/>
    </source>
</evidence>
<keyword evidence="3" id="KW-1185">Reference proteome</keyword>
<dbReference type="EMBL" id="CP110636">
    <property type="protein sequence ID" value="UZJ32789.1"/>
    <property type="molecule type" value="Genomic_DNA"/>
</dbReference>
<dbReference type="RefSeq" id="WP_265364009.1">
    <property type="nucleotide sequence ID" value="NZ_CP110636.1"/>
</dbReference>
<protein>
    <submittedName>
        <fullName evidence="2">Uncharacterized protein</fullName>
    </submittedName>
</protein>
<gene>
    <name evidence="2" type="ORF">OJ254_24040</name>
</gene>
<reference evidence="2" key="1">
    <citation type="submission" date="2022-11" db="EMBL/GenBank/DDBJ databases">
        <title>Identification and genomic analyses of a novel endophytic actinobacterium Streptomyces endophytica sp. nov. with potential for biocontrol of Yam anthracnose.</title>
        <authorList>
            <person name="Huang X."/>
        </authorList>
    </citation>
    <scope>NUCLEOTIDE SEQUENCE</scope>
    <source>
        <strain evidence="2">HNM0140</strain>
    </source>
</reference>
<evidence type="ECO:0000313" key="3">
    <source>
        <dbReference type="Proteomes" id="UP001164959"/>
    </source>
</evidence>
<accession>A0ABY6PFY1</accession>
<name>A0ABY6PFY1_9ACTN</name>
<evidence type="ECO:0000313" key="2">
    <source>
        <dbReference type="EMBL" id="UZJ32789.1"/>
    </source>
</evidence>
<organism evidence="2 3">
    <name type="scientific">Streptomyces endophytica</name>
    <dbReference type="NCBI Taxonomy" id="2991496"/>
    <lineage>
        <taxon>Bacteria</taxon>
        <taxon>Bacillati</taxon>
        <taxon>Actinomycetota</taxon>
        <taxon>Actinomycetes</taxon>
        <taxon>Kitasatosporales</taxon>
        <taxon>Streptomycetaceae</taxon>
        <taxon>Streptomyces</taxon>
    </lineage>
</organism>